<dbReference type="InterPro" id="IPR051204">
    <property type="entry name" value="ABC_transp_perm/SBD"/>
</dbReference>
<evidence type="ECO:0000259" key="7">
    <source>
        <dbReference type="PROSITE" id="PS50928"/>
    </source>
</evidence>
<keyword evidence="5 6" id="KW-0472">Membrane</keyword>
<comment type="subcellular location">
    <subcellularLocation>
        <location evidence="1 6">Cell membrane</location>
        <topology evidence="1 6">Multi-pass membrane protein</topology>
    </subcellularLocation>
</comment>
<reference evidence="8" key="1">
    <citation type="submission" date="2018-05" db="EMBL/GenBank/DDBJ databases">
        <title>Reclassification of Methylarcula marina and Methylarcula terricola as Paracoccus methylarcula sp.nov., comb.nov. and Paracoccus terricola comb.nov.</title>
        <authorList>
            <person name="Shmareva M.N."/>
            <person name="Doronina N.V."/>
            <person name="Vasilenko O.V."/>
            <person name="Tarlachkov S.V."/>
            <person name="Trotsenko Y.A."/>
        </authorList>
    </citation>
    <scope>NUCLEOTIDE SEQUENCE [LARGE SCALE GENOMIC DNA]</scope>
    <source>
        <strain evidence="8">VKM B-2159</strain>
    </source>
</reference>
<evidence type="ECO:0000313" key="8">
    <source>
        <dbReference type="EMBL" id="RNF35254.1"/>
    </source>
</evidence>
<dbReference type="GO" id="GO:0055085">
    <property type="term" value="P:transmembrane transport"/>
    <property type="evidence" value="ECO:0007669"/>
    <property type="project" value="InterPro"/>
</dbReference>
<dbReference type="AlphaFoldDB" id="A0A3R7NYB9"/>
<feature type="transmembrane region" description="Helical" evidence="6">
    <location>
        <begin position="60"/>
        <end position="82"/>
    </location>
</feature>
<dbReference type="RefSeq" id="WP_106690601.1">
    <property type="nucleotide sequence ID" value="NZ_PXNQ02000003.1"/>
</dbReference>
<dbReference type="PROSITE" id="PS50928">
    <property type="entry name" value="ABC_TM1"/>
    <property type="match status" value="1"/>
</dbReference>
<protein>
    <submittedName>
        <fullName evidence="8">ABC transporter permease</fullName>
    </submittedName>
</protein>
<feature type="transmembrane region" description="Helical" evidence="6">
    <location>
        <begin position="218"/>
        <end position="237"/>
    </location>
</feature>
<organism evidence="8 9">
    <name type="scientific">Paracoccus methylarcula</name>
    <dbReference type="NCBI Taxonomy" id="72022"/>
    <lineage>
        <taxon>Bacteria</taxon>
        <taxon>Pseudomonadati</taxon>
        <taxon>Pseudomonadota</taxon>
        <taxon>Alphaproteobacteria</taxon>
        <taxon>Rhodobacterales</taxon>
        <taxon>Paracoccaceae</taxon>
        <taxon>Paracoccus</taxon>
    </lineage>
</organism>
<comment type="caution">
    <text evidence="8">The sequence shown here is derived from an EMBL/GenBank/DDBJ whole genome shotgun (WGS) entry which is preliminary data.</text>
</comment>
<sequence length="253" mass="27043">MPATGIPPKSWRRHDAVAWPWPRATLFLVFALGIWVSASGLVDSIVTYREDIVYLTKQHLVLVVSSGTAAILVGLPVGIWLSRPSMERYAETVMQVFNIGTTIPTLAVVALSMTLLGIGFPPAFFGLFVASLLPIVRNTYAGLLTVPSHLKEAATGMGMTRRQILWRIELPNALYVIFSGIRTALAINVGTTPLAFLIGGGGLGELIFTGIDLMDTGMLLAGAIPTAALAVAVDFLMGQAQLHLIPKGVNPLR</sequence>
<keyword evidence="3 6" id="KW-0812">Transmembrane</keyword>
<feature type="transmembrane region" description="Helical" evidence="6">
    <location>
        <begin position="26"/>
        <end position="48"/>
    </location>
</feature>
<accession>A0A3R7NYB9</accession>
<dbReference type="Pfam" id="PF00528">
    <property type="entry name" value="BPD_transp_1"/>
    <property type="match status" value="1"/>
</dbReference>
<feature type="domain" description="ABC transmembrane type-1" evidence="7">
    <location>
        <begin position="56"/>
        <end position="237"/>
    </location>
</feature>
<evidence type="ECO:0000256" key="2">
    <source>
        <dbReference type="ARBA" id="ARBA00022448"/>
    </source>
</evidence>
<proteinExistence type="inferred from homology"/>
<gene>
    <name evidence="8" type="ORF">A7A09_006480</name>
</gene>
<evidence type="ECO:0000256" key="4">
    <source>
        <dbReference type="ARBA" id="ARBA00022989"/>
    </source>
</evidence>
<evidence type="ECO:0000313" key="9">
    <source>
        <dbReference type="Proteomes" id="UP000238137"/>
    </source>
</evidence>
<evidence type="ECO:0000256" key="5">
    <source>
        <dbReference type="ARBA" id="ARBA00023136"/>
    </source>
</evidence>
<evidence type="ECO:0000256" key="3">
    <source>
        <dbReference type="ARBA" id="ARBA00022692"/>
    </source>
</evidence>
<dbReference type="GO" id="GO:0031460">
    <property type="term" value="P:glycine betaine transport"/>
    <property type="evidence" value="ECO:0007669"/>
    <property type="project" value="TreeGrafter"/>
</dbReference>
<dbReference type="InterPro" id="IPR035906">
    <property type="entry name" value="MetI-like_sf"/>
</dbReference>
<feature type="transmembrane region" description="Helical" evidence="6">
    <location>
        <begin position="102"/>
        <end position="130"/>
    </location>
</feature>
<keyword evidence="9" id="KW-1185">Reference proteome</keyword>
<dbReference type="EMBL" id="PXNQ02000003">
    <property type="protein sequence ID" value="RNF35254.1"/>
    <property type="molecule type" value="Genomic_DNA"/>
</dbReference>
<keyword evidence="4 6" id="KW-1133">Transmembrane helix</keyword>
<evidence type="ECO:0000256" key="1">
    <source>
        <dbReference type="ARBA" id="ARBA00004651"/>
    </source>
</evidence>
<dbReference type="Proteomes" id="UP000238137">
    <property type="component" value="Unassembled WGS sequence"/>
</dbReference>
<dbReference type="PANTHER" id="PTHR30177">
    <property type="entry name" value="GLYCINE BETAINE/L-PROLINE TRANSPORT SYSTEM PERMEASE PROTEIN PROW"/>
    <property type="match status" value="1"/>
</dbReference>
<comment type="similarity">
    <text evidence="6">Belongs to the binding-protein-dependent transport system permease family.</text>
</comment>
<dbReference type="OrthoDB" id="9801163at2"/>
<dbReference type="CDD" id="cd06261">
    <property type="entry name" value="TM_PBP2"/>
    <property type="match status" value="1"/>
</dbReference>
<evidence type="ECO:0000256" key="6">
    <source>
        <dbReference type="RuleBase" id="RU363032"/>
    </source>
</evidence>
<dbReference type="SUPFAM" id="SSF161098">
    <property type="entry name" value="MetI-like"/>
    <property type="match status" value="1"/>
</dbReference>
<dbReference type="GO" id="GO:0005886">
    <property type="term" value="C:plasma membrane"/>
    <property type="evidence" value="ECO:0007669"/>
    <property type="project" value="UniProtKB-SubCell"/>
</dbReference>
<dbReference type="InterPro" id="IPR000515">
    <property type="entry name" value="MetI-like"/>
</dbReference>
<keyword evidence="2 6" id="KW-0813">Transport</keyword>
<dbReference type="PANTHER" id="PTHR30177:SF4">
    <property type="entry name" value="OSMOPROTECTANT IMPORT PERMEASE PROTEIN OSMW"/>
    <property type="match status" value="1"/>
</dbReference>
<dbReference type="FunFam" id="1.10.3720.10:FF:000001">
    <property type="entry name" value="Glycine betaine ABC transporter, permease"/>
    <property type="match status" value="1"/>
</dbReference>
<feature type="transmembrane region" description="Helical" evidence="6">
    <location>
        <begin position="173"/>
        <end position="198"/>
    </location>
</feature>
<dbReference type="Gene3D" id="1.10.3720.10">
    <property type="entry name" value="MetI-like"/>
    <property type="match status" value="1"/>
</dbReference>
<name>A0A3R7NYB9_9RHOB</name>